<keyword evidence="2 7" id="KW-0808">Transferase</keyword>
<feature type="domain" description="Branched-chain alpha-ketoacid dehydrogenase kinase/Pyruvate dehydrogenase kinase N-terminal" evidence="8">
    <location>
        <begin position="41"/>
        <end position="220"/>
    </location>
</feature>
<dbReference type="eggNOG" id="KOG0787">
    <property type="taxonomic scope" value="Eukaryota"/>
</dbReference>
<dbReference type="Proteomes" id="UP000001072">
    <property type="component" value="Unassembled WGS sequence"/>
</dbReference>
<dbReference type="Pfam" id="PF10436">
    <property type="entry name" value="BCDHK_Adom3"/>
    <property type="match status" value="1"/>
</dbReference>
<sequence>MKLSTKFTIQNIRKSSRIPEENGRFYKNNHIFRYAAMDSIPFSLRQLIFFGKMLESDEIESEVEHQKRLVRGANFIRVQLPIRIARRIRDFQSLPYIVASNPHLTDALQLYVDAFDKMRSYPPITDQQDNQSWCEFLEDLLNQHRIVIPQLAIGIAESSNHLTSHQIDTFMTRMLQSRISRRVLAQHHIALTNQFQSNQSSNSNSSSSSNQKLKGYIGIVNTELKVLNVIEKCITLVQAKLGLSCLSGTDTSMLDVRITGEKDASFAYIPDQLEYIMFELLLNSFRATLKQARKKSITPSNLPIQIHIVTSPTEISIRISDQAGGIKPSISPLPNWISDESDDFPPSINRRELFSFSHLVEGDKNQDRLKGLIKTGGLAGTVGEQIRDWKEGDLEVLEDEEKDVQDARLRIGLPLSSIFAEFFGGSLHMYSIEGSSDAVLCIPKLGTTTEPNMKQI</sequence>
<dbReference type="InterPro" id="IPR036890">
    <property type="entry name" value="HATPase_C_sf"/>
</dbReference>
<dbReference type="InterPro" id="IPR018955">
    <property type="entry name" value="BCDHK/PDK_N"/>
</dbReference>
<evidence type="ECO:0000256" key="1">
    <source>
        <dbReference type="ARBA" id="ARBA00006155"/>
    </source>
</evidence>
<dbReference type="InParanoid" id="F4RVP2"/>
<dbReference type="GO" id="GO:0005524">
    <property type="term" value="F:ATP binding"/>
    <property type="evidence" value="ECO:0007669"/>
    <property type="project" value="UniProtKB-UniRule"/>
</dbReference>
<dbReference type="VEuPathDB" id="FungiDB:MELLADRAFT_78543"/>
<dbReference type="InterPro" id="IPR036784">
    <property type="entry name" value="AK/P_DHK_N_sf"/>
</dbReference>
<dbReference type="STRING" id="747676.F4RVP2"/>
<proteinExistence type="inferred from homology"/>
<dbReference type="SUPFAM" id="SSF55874">
    <property type="entry name" value="ATPase domain of HSP90 chaperone/DNA topoisomerase II/histidine kinase"/>
    <property type="match status" value="1"/>
</dbReference>
<name>F4RVP2_MELLP</name>
<evidence type="ECO:0000256" key="7">
    <source>
        <dbReference type="RuleBase" id="RU366032"/>
    </source>
</evidence>
<comment type="subcellular location">
    <subcellularLocation>
        <location evidence="7">Mitochondrion matrix</location>
    </subcellularLocation>
</comment>
<dbReference type="EMBL" id="GL883124">
    <property type="protein sequence ID" value="EGG03547.1"/>
    <property type="molecule type" value="Genomic_DNA"/>
</dbReference>
<evidence type="ECO:0000256" key="3">
    <source>
        <dbReference type="ARBA" id="ARBA00022741"/>
    </source>
</evidence>
<keyword evidence="3 7" id="KW-0547">Nucleotide-binding</keyword>
<dbReference type="PANTHER" id="PTHR11947:SF25">
    <property type="entry name" value="[PYRUVATE DEHYDROGENASE (ACETYL-TRANSFERRING)] KINASE 2, MITOCHONDRIAL"/>
    <property type="match status" value="1"/>
</dbReference>
<gene>
    <name evidence="9" type="ORF">MELLADRAFT_78543</name>
</gene>
<dbReference type="RefSeq" id="XP_007413341.1">
    <property type="nucleotide sequence ID" value="XM_007413279.1"/>
</dbReference>
<keyword evidence="4 7" id="KW-0418">Kinase</keyword>
<dbReference type="OrthoDB" id="3264224at2759"/>
<dbReference type="KEGG" id="mlr:MELLADRAFT_78543"/>
<dbReference type="AlphaFoldDB" id="F4RVP2"/>
<dbReference type="PANTHER" id="PTHR11947">
    <property type="entry name" value="PYRUVATE DEHYDROGENASE KINASE"/>
    <property type="match status" value="1"/>
</dbReference>
<evidence type="ECO:0000256" key="4">
    <source>
        <dbReference type="ARBA" id="ARBA00022777"/>
    </source>
</evidence>
<dbReference type="GO" id="GO:0010906">
    <property type="term" value="P:regulation of glucose metabolic process"/>
    <property type="evidence" value="ECO:0007669"/>
    <property type="project" value="TreeGrafter"/>
</dbReference>
<keyword evidence="6 7" id="KW-0496">Mitochondrion</keyword>
<dbReference type="Gene3D" id="1.20.140.20">
    <property type="entry name" value="Alpha-ketoacid/pyruvate dehydrogenase kinase, N-terminal domain"/>
    <property type="match status" value="1"/>
</dbReference>
<evidence type="ECO:0000256" key="6">
    <source>
        <dbReference type="ARBA" id="ARBA00023128"/>
    </source>
</evidence>
<comment type="similarity">
    <text evidence="1 7">Belongs to the PDK/BCKDK protein kinase family.</text>
</comment>
<dbReference type="Gene3D" id="3.30.565.10">
    <property type="entry name" value="Histidine kinase-like ATPase, C-terminal domain"/>
    <property type="match status" value="1"/>
</dbReference>
<accession>F4RVP2</accession>
<keyword evidence="5 7" id="KW-0067">ATP-binding</keyword>
<dbReference type="SUPFAM" id="SSF69012">
    <property type="entry name" value="alpha-ketoacid dehydrogenase kinase, N-terminal domain"/>
    <property type="match status" value="1"/>
</dbReference>
<dbReference type="EC" id="2.7.11.-" evidence="7"/>
<evidence type="ECO:0000259" key="8">
    <source>
        <dbReference type="Pfam" id="PF10436"/>
    </source>
</evidence>
<evidence type="ECO:0000313" key="9">
    <source>
        <dbReference type="EMBL" id="EGG03547.1"/>
    </source>
</evidence>
<keyword evidence="10" id="KW-1185">Reference proteome</keyword>
<reference evidence="10" key="1">
    <citation type="journal article" date="2011" name="Proc. Natl. Acad. Sci. U.S.A.">
        <title>Obligate biotrophy features unraveled by the genomic analysis of rust fungi.</title>
        <authorList>
            <person name="Duplessis S."/>
            <person name="Cuomo C.A."/>
            <person name="Lin Y.-C."/>
            <person name="Aerts A."/>
            <person name="Tisserant E."/>
            <person name="Veneault-Fourrey C."/>
            <person name="Joly D.L."/>
            <person name="Hacquard S."/>
            <person name="Amselem J."/>
            <person name="Cantarel B.L."/>
            <person name="Chiu R."/>
            <person name="Coutinho P.M."/>
            <person name="Feau N."/>
            <person name="Field M."/>
            <person name="Frey P."/>
            <person name="Gelhaye E."/>
            <person name="Goldberg J."/>
            <person name="Grabherr M.G."/>
            <person name="Kodira C.D."/>
            <person name="Kohler A."/>
            <person name="Kuees U."/>
            <person name="Lindquist E.A."/>
            <person name="Lucas S.M."/>
            <person name="Mago R."/>
            <person name="Mauceli E."/>
            <person name="Morin E."/>
            <person name="Murat C."/>
            <person name="Pangilinan J.L."/>
            <person name="Park R."/>
            <person name="Pearson M."/>
            <person name="Quesneville H."/>
            <person name="Rouhier N."/>
            <person name="Sakthikumar S."/>
            <person name="Salamov A.A."/>
            <person name="Schmutz J."/>
            <person name="Selles B."/>
            <person name="Shapiro H."/>
            <person name="Tanguay P."/>
            <person name="Tuskan G.A."/>
            <person name="Henrissat B."/>
            <person name="Van de Peer Y."/>
            <person name="Rouze P."/>
            <person name="Ellis J.G."/>
            <person name="Dodds P.N."/>
            <person name="Schein J.E."/>
            <person name="Zhong S."/>
            <person name="Hamelin R.C."/>
            <person name="Grigoriev I.V."/>
            <person name="Szabo L.J."/>
            <person name="Martin F."/>
        </authorList>
    </citation>
    <scope>NUCLEOTIDE SEQUENCE [LARGE SCALE GENOMIC DNA]</scope>
    <source>
        <strain evidence="10">98AG31 / pathotype 3-4-7</strain>
    </source>
</reference>
<dbReference type="GO" id="GO:0005759">
    <property type="term" value="C:mitochondrial matrix"/>
    <property type="evidence" value="ECO:0007669"/>
    <property type="project" value="UniProtKB-SubCell"/>
</dbReference>
<protein>
    <recommendedName>
        <fullName evidence="7">Protein-serine/threonine kinase</fullName>
        <ecNumber evidence="7">2.7.11.-</ecNumber>
    </recommendedName>
</protein>
<evidence type="ECO:0000256" key="2">
    <source>
        <dbReference type="ARBA" id="ARBA00022679"/>
    </source>
</evidence>
<evidence type="ECO:0000256" key="5">
    <source>
        <dbReference type="ARBA" id="ARBA00022840"/>
    </source>
</evidence>
<dbReference type="GO" id="GO:0004740">
    <property type="term" value="F:pyruvate dehydrogenase (acetyl-transferring) kinase activity"/>
    <property type="evidence" value="ECO:0007669"/>
    <property type="project" value="TreeGrafter"/>
</dbReference>
<evidence type="ECO:0000313" key="10">
    <source>
        <dbReference type="Proteomes" id="UP000001072"/>
    </source>
</evidence>
<dbReference type="GeneID" id="18933131"/>
<organism evidence="10">
    <name type="scientific">Melampsora larici-populina (strain 98AG31 / pathotype 3-4-7)</name>
    <name type="common">Poplar leaf rust fungus</name>
    <dbReference type="NCBI Taxonomy" id="747676"/>
    <lineage>
        <taxon>Eukaryota</taxon>
        <taxon>Fungi</taxon>
        <taxon>Dikarya</taxon>
        <taxon>Basidiomycota</taxon>
        <taxon>Pucciniomycotina</taxon>
        <taxon>Pucciniomycetes</taxon>
        <taxon>Pucciniales</taxon>
        <taxon>Melampsoraceae</taxon>
        <taxon>Melampsora</taxon>
    </lineage>
</organism>
<dbReference type="HOGENOM" id="CLU_023861_0_1_1"/>
<dbReference type="InterPro" id="IPR039028">
    <property type="entry name" value="BCKD/PDK"/>
</dbReference>